<keyword evidence="2" id="KW-1185">Reference proteome</keyword>
<feature type="compositionally biased region" description="Basic and acidic residues" evidence="1">
    <location>
        <begin position="225"/>
        <end position="262"/>
    </location>
</feature>
<dbReference type="Proteomes" id="UP000694845">
    <property type="component" value="Unplaced"/>
</dbReference>
<protein>
    <submittedName>
        <fullName evidence="3">Uncharacterized protein LOC110978529</fullName>
    </submittedName>
</protein>
<gene>
    <name evidence="3" type="primary">LOC110978529</name>
</gene>
<name>A0A8B7Y7T4_ACAPL</name>
<feature type="compositionally biased region" description="Acidic residues" evidence="1">
    <location>
        <begin position="214"/>
        <end position="224"/>
    </location>
</feature>
<proteinExistence type="predicted"/>
<evidence type="ECO:0000313" key="3">
    <source>
        <dbReference type="RefSeq" id="XP_022089284.1"/>
    </source>
</evidence>
<reference evidence="3" key="1">
    <citation type="submission" date="2025-08" db="UniProtKB">
        <authorList>
            <consortium name="RefSeq"/>
        </authorList>
    </citation>
    <scope>IDENTIFICATION</scope>
</reference>
<evidence type="ECO:0000313" key="2">
    <source>
        <dbReference type="Proteomes" id="UP000694845"/>
    </source>
</evidence>
<sequence>MELCHSLLAHVVLFNRRRSGETERLLLGAYEKVETNRDLQPEVFNSLGEVEKVLVQKLKRIEVRGKRGRKVPILLTREMVESIDFLNAARSSAGISPNNPYVFGRAFCDSTLPTKASECLRKFAVLCRAEQPSTLRSTKLRKHIATMSQLLSLKENELDMLAGYMGHDVRIHREFYRLPENTLQLAKVSKVLIMMEKGETAKFKGKSLDDIDIALDDVDSDSSEPDTRKEERERPMPEGDREYVEPDEEGQRPTPEGDRDNVEPDEEGQRPTPEAVVDLPSTNCSKDRHKHPHQPHAKKKQQSCVPPSRKKQKTCLPWETDEKDFISSFFADNFCSGKPLRKVDCLKAQDNHPALKRRHWSHIKDYVIAETKRRRRDASKH</sequence>
<dbReference type="OrthoDB" id="5376140at2759"/>
<accession>A0A8B7Y7T4</accession>
<dbReference type="GeneID" id="110978529"/>
<dbReference type="RefSeq" id="XP_022089284.1">
    <property type="nucleotide sequence ID" value="XM_022233592.1"/>
</dbReference>
<dbReference type="OMA" id="ACDANLH"/>
<dbReference type="KEGG" id="aplc:110978529"/>
<dbReference type="AlphaFoldDB" id="A0A8B7Y7T4"/>
<feature type="region of interest" description="Disordered" evidence="1">
    <location>
        <begin position="214"/>
        <end position="311"/>
    </location>
</feature>
<organism evidence="2 3">
    <name type="scientific">Acanthaster planci</name>
    <name type="common">Crown-of-thorns starfish</name>
    <dbReference type="NCBI Taxonomy" id="133434"/>
    <lineage>
        <taxon>Eukaryota</taxon>
        <taxon>Metazoa</taxon>
        <taxon>Echinodermata</taxon>
        <taxon>Eleutherozoa</taxon>
        <taxon>Asterozoa</taxon>
        <taxon>Asteroidea</taxon>
        <taxon>Valvatacea</taxon>
        <taxon>Valvatida</taxon>
        <taxon>Acanthasteridae</taxon>
        <taxon>Acanthaster</taxon>
    </lineage>
</organism>
<evidence type="ECO:0000256" key="1">
    <source>
        <dbReference type="SAM" id="MobiDB-lite"/>
    </source>
</evidence>
<feature type="compositionally biased region" description="Basic residues" evidence="1">
    <location>
        <begin position="287"/>
        <end position="301"/>
    </location>
</feature>
<dbReference type="PANTHER" id="PTHR33480:SF1">
    <property type="entry name" value="TYR RECOMBINASE DOMAIN-CONTAINING PROTEIN"/>
    <property type="match status" value="1"/>
</dbReference>
<dbReference type="PANTHER" id="PTHR33480">
    <property type="entry name" value="SET DOMAIN-CONTAINING PROTEIN-RELATED"/>
    <property type="match status" value="1"/>
</dbReference>